<keyword evidence="2" id="KW-0486">Methionine biosynthesis</keyword>
<dbReference type="GO" id="GO:0004414">
    <property type="term" value="F:homoserine O-acetyltransferase activity"/>
    <property type="evidence" value="ECO:0007669"/>
    <property type="project" value="UniProtKB-UniRule"/>
</dbReference>
<keyword evidence="2" id="KW-0963">Cytoplasm</keyword>
<comment type="caution">
    <text evidence="5">The sequence shown here is derived from an EMBL/GenBank/DDBJ whole genome shotgun (WGS) entry which is preliminary data.</text>
</comment>
<evidence type="ECO:0000313" key="5">
    <source>
        <dbReference type="EMBL" id="MYD89481.1"/>
    </source>
</evidence>
<proteinExistence type="inferred from homology"/>
<accession>A0A6B1DQQ2</accession>
<dbReference type="PANTHER" id="PTHR32268:SF11">
    <property type="entry name" value="HOMOSERINE O-ACETYLTRANSFERASE"/>
    <property type="match status" value="1"/>
</dbReference>
<dbReference type="NCBIfam" id="NF001209">
    <property type="entry name" value="PRK00175.1"/>
    <property type="match status" value="1"/>
</dbReference>
<evidence type="ECO:0000256" key="2">
    <source>
        <dbReference type="HAMAP-Rule" id="MF_00296"/>
    </source>
</evidence>
<name>A0A6B1DQQ2_9CHLR</name>
<dbReference type="InterPro" id="IPR029058">
    <property type="entry name" value="AB_hydrolase_fold"/>
</dbReference>
<evidence type="ECO:0000256" key="1">
    <source>
        <dbReference type="ARBA" id="ARBA00022679"/>
    </source>
</evidence>
<comment type="catalytic activity">
    <reaction evidence="2">
        <text>L-homoserine + acetyl-CoA = O-acetyl-L-homoserine + CoA</text>
        <dbReference type="Rhea" id="RHEA:13701"/>
        <dbReference type="ChEBI" id="CHEBI:57287"/>
        <dbReference type="ChEBI" id="CHEBI:57288"/>
        <dbReference type="ChEBI" id="CHEBI:57476"/>
        <dbReference type="ChEBI" id="CHEBI:57716"/>
        <dbReference type="EC" id="2.3.1.31"/>
    </reaction>
</comment>
<dbReference type="PIRSF" id="PIRSF000443">
    <property type="entry name" value="Homoser_Ac_trans"/>
    <property type="match status" value="1"/>
</dbReference>
<keyword evidence="2" id="KW-0028">Amino-acid biosynthesis</keyword>
<dbReference type="GO" id="GO:0009086">
    <property type="term" value="P:methionine biosynthetic process"/>
    <property type="evidence" value="ECO:0007669"/>
    <property type="project" value="UniProtKB-UniRule"/>
</dbReference>
<organism evidence="5">
    <name type="scientific">Caldilineaceae bacterium SB0662_bin_9</name>
    <dbReference type="NCBI Taxonomy" id="2605258"/>
    <lineage>
        <taxon>Bacteria</taxon>
        <taxon>Bacillati</taxon>
        <taxon>Chloroflexota</taxon>
        <taxon>Caldilineae</taxon>
        <taxon>Caldilineales</taxon>
        <taxon>Caldilineaceae</taxon>
    </lineage>
</organism>
<comment type="caution">
    <text evidence="2">Lacks conserved residue(s) required for the propagation of feature annotation.</text>
</comment>
<comment type="subunit">
    <text evidence="2">Homodimer.</text>
</comment>
<evidence type="ECO:0000259" key="4">
    <source>
        <dbReference type="Pfam" id="PF00561"/>
    </source>
</evidence>
<dbReference type="AlphaFoldDB" id="A0A6B1DQQ2"/>
<feature type="active site" description="Nucleophile" evidence="2 3">
    <location>
        <position position="167"/>
    </location>
</feature>
<dbReference type="NCBIfam" id="TIGR01392">
    <property type="entry name" value="homoserO_Ac_trn"/>
    <property type="match status" value="1"/>
</dbReference>
<dbReference type="PANTHER" id="PTHR32268">
    <property type="entry name" value="HOMOSERINE O-ACETYLTRANSFERASE"/>
    <property type="match status" value="1"/>
</dbReference>
<comment type="pathway">
    <text evidence="2">Amino-acid biosynthesis; L-methionine biosynthesis via de novo pathway; O-acetyl-L-homoserine from L-homoserine: step 1/1.</text>
</comment>
<dbReference type="EMBL" id="VXPY01000024">
    <property type="protein sequence ID" value="MYD89481.1"/>
    <property type="molecule type" value="Genomic_DNA"/>
</dbReference>
<dbReference type="GO" id="GO:0009092">
    <property type="term" value="P:homoserine metabolic process"/>
    <property type="evidence" value="ECO:0007669"/>
    <property type="project" value="TreeGrafter"/>
</dbReference>
<keyword evidence="1 2" id="KW-0808">Transferase</keyword>
<feature type="domain" description="AB hydrolase-1" evidence="4">
    <location>
        <begin position="61"/>
        <end position="378"/>
    </location>
</feature>
<reference evidence="5" key="1">
    <citation type="submission" date="2019-09" db="EMBL/GenBank/DDBJ databases">
        <title>Characterisation of the sponge microbiome using genome-centric metagenomics.</title>
        <authorList>
            <person name="Engelberts J.P."/>
            <person name="Robbins S.J."/>
            <person name="De Goeij J.M."/>
            <person name="Aranda M."/>
            <person name="Bell S.C."/>
            <person name="Webster N.S."/>
        </authorList>
    </citation>
    <scope>NUCLEOTIDE SEQUENCE</scope>
    <source>
        <strain evidence="5">SB0662_bin_9</strain>
    </source>
</reference>
<dbReference type="Pfam" id="PF00561">
    <property type="entry name" value="Abhydrolase_1"/>
    <property type="match status" value="1"/>
</dbReference>
<comment type="subcellular location">
    <subcellularLocation>
        <location evidence="2">Cytoplasm</location>
    </subcellularLocation>
</comment>
<feature type="active site" evidence="2 3">
    <location>
        <position position="371"/>
    </location>
</feature>
<dbReference type="GO" id="GO:0005737">
    <property type="term" value="C:cytoplasm"/>
    <property type="evidence" value="ECO:0007669"/>
    <property type="project" value="UniProtKB-SubCell"/>
</dbReference>
<comment type="function">
    <text evidence="2">Transfers an acetyl group from acetyl-CoA to L-homoserine, forming acetyl-L-homoserine.</text>
</comment>
<dbReference type="InterPro" id="IPR008220">
    <property type="entry name" value="HAT_MetX-like"/>
</dbReference>
<gene>
    <name evidence="2" type="primary">metXA</name>
    <name evidence="5" type="ORF">F4Y08_03950</name>
</gene>
<protein>
    <recommendedName>
        <fullName evidence="2">Homoserine O-acetyltransferase</fullName>
        <shortName evidence="2">HAT</shortName>
        <ecNumber evidence="2">2.3.1.31</ecNumber>
    </recommendedName>
    <alternativeName>
        <fullName evidence="2">Homoserine transacetylase</fullName>
        <shortName evidence="2">HTA</shortName>
    </alternativeName>
</protein>
<feature type="binding site" evidence="2">
    <location>
        <position position="237"/>
    </location>
    <ligand>
        <name>substrate</name>
    </ligand>
</feature>
<feature type="active site" evidence="2 3">
    <location>
        <position position="338"/>
    </location>
</feature>
<dbReference type="UniPathway" id="UPA00051">
    <property type="reaction ID" value="UER00074"/>
</dbReference>
<feature type="binding site" evidence="2">
    <location>
        <position position="372"/>
    </location>
    <ligand>
        <name>substrate</name>
    </ligand>
</feature>
<dbReference type="EC" id="2.3.1.31" evidence="2"/>
<dbReference type="SUPFAM" id="SSF53474">
    <property type="entry name" value="alpha/beta-Hydrolases"/>
    <property type="match status" value="1"/>
</dbReference>
<keyword evidence="2 5" id="KW-0012">Acyltransferase</keyword>
<sequence>MPEAVAQTPPAVALNGRYQGEIQAVDQFLRFGPFRFACGKELPEVVLAYQTYGELNADRSNAILICHALSGNQHAAGRMPDRPTSRPWWDDCIGPGKAFDTNRFFVICSNVLGSCSGSSGPAEINPATGRHWALDFPIVTIADMVKAQVRLIDHLGIAKLLSVAGGSMGGMQVLQWASHHPDRLVSAMPIATTARHSPMQIAFDAVGREAITRDPYWHGGDYYDRTEKPDAGLAVARMVGHITYLSEQSMHEKQFGDRLNRDVGSGRTGRDFLKPEFQVESYLLYNGQKFPERFDANAYLYVTKAMDDFDLTQATGRLADAFRQAVDVKFLVLSFTSDWLYPSHQSRDLVRALNALGITVTYVDIDSVWGHDAFLLEPDRMTRILTNYLNGLAAGQT</sequence>
<dbReference type="HAMAP" id="MF_00296">
    <property type="entry name" value="MetX_acyltransf"/>
    <property type="match status" value="1"/>
</dbReference>
<dbReference type="Gene3D" id="3.40.50.1820">
    <property type="entry name" value="alpha/beta hydrolase"/>
    <property type="match status" value="1"/>
</dbReference>
<dbReference type="InterPro" id="IPR000073">
    <property type="entry name" value="AB_hydrolase_1"/>
</dbReference>
<comment type="similarity">
    <text evidence="2">Belongs to the AB hydrolase superfamily. MetX family.</text>
</comment>
<evidence type="ECO:0000256" key="3">
    <source>
        <dbReference type="PIRSR" id="PIRSR000443-1"/>
    </source>
</evidence>
<dbReference type="Gene3D" id="1.10.1740.110">
    <property type="match status" value="1"/>
</dbReference>